<feature type="compositionally biased region" description="Low complexity" evidence="1">
    <location>
        <begin position="547"/>
        <end position="558"/>
    </location>
</feature>
<feature type="compositionally biased region" description="Low complexity" evidence="1">
    <location>
        <begin position="683"/>
        <end position="709"/>
    </location>
</feature>
<feature type="compositionally biased region" description="Gly residues" evidence="1">
    <location>
        <begin position="763"/>
        <end position="775"/>
    </location>
</feature>
<comment type="caution">
    <text evidence="2">The sequence shown here is derived from an EMBL/GenBank/DDBJ whole genome shotgun (WGS) entry which is preliminary data.</text>
</comment>
<feature type="region of interest" description="Disordered" evidence="1">
    <location>
        <begin position="1"/>
        <end position="58"/>
    </location>
</feature>
<dbReference type="Gene3D" id="1.10.10.60">
    <property type="entry name" value="Homeodomain-like"/>
    <property type="match status" value="1"/>
</dbReference>
<feature type="compositionally biased region" description="Low complexity" evidence="1">
    <location>
        <begin position="717"/>
        <end position="743"/>
    </location>
</feature>
<feature type="compositionally biased region" description="Gly residues" evidence="1">
    <location>
        <begin position="629"/>
        <end position="643"/>
    </location>
</feature>
<feature type="compositionally biased region" description="Basic and acidic residues" evidence="1">
    <location>
        <begin position="35"/>
        <end position="55"/>
    </location>
</feature>
<gene>
    <name evidence="2" type="ORF">JKP88DRAFT_285546</name>
</gene>
<feature type="compositionally biased region" description="Pro residues" evidence="1">
    <location>
        <begin position="593"/>
        <end position="602"/>
    </location>
</feature>
<name>A0A835ZL50_9STRA</name>
<dbReference type="OrthoDB" id="60033at2759"/>
<accession>A0A835ZL50</accession>
<feature type="compositionally biased region" description="Low complexity" evidence="1">
    <location>
        <begin position="781"/>
        <end position="797"/>
    </location>
</feature>
<feature type="region of interest" description="Disordered" evidence="1">
    <location>
        <begin position="193"/>
        <end position="218"/>
    </location>
</feature>
<feature type="compositionally biased region" description="Gly residues" evidence="1">
    <location>
        <begin position="830"/>
        <end position="840"/>
    </location>
</feature>
<dbReference type="Proteomes" id="UP000664859">
    <property type="component" value="Unassembled WGS sequence"/>
</dbReference>
<sequence>MTELEDDHEGERGGRSLRSQCQPPMGTDDGPDDSGEGRQRDGQRTRAADAAEGKGKHGNARTLKGRLVWPDALKEASALFISAVFDIGLQGATPKAILEGLQKQGAAHAEAGEGPMSQLGPVIGALTTEHIKSHLQKCRLRRSRSKQGLLYPLEHEGLHALIKDPPESPTAASAACAICGCYKNTMWNSVPVSGSTGSDDELQHQQQQQRGCSARVTRRRGGCCGGGSGGSGGGSDGPGDSELQFKLQLAAAAAFADAGMYCGGGSGDATPPRLPPLASIPRLCRVGDAQHTPAAAAAAAGVAGCSPHAELGSLLEQTAEMHMRLHREVASNIKLLQRLHRQTAAAAAAAAALGLRSEPAAAAAAAAAAEDALLSAEHCDHKFALDLSPTRPARGVQAAAAAAVAAQSGTISGTRQRRRGSGGGRGSDAAAPLPADVSPGLASMQQQLLRGAPAAAAVAAAAAQSAGNAPPPMRLDGAAMQPPPQAAQFEVAAAAAAAAAAGGAAAASLNGHWDCDLGDPFSAADSPVPNDSGDDVHSSSGGGGGVDTQAAAAAAVAHRAARSRANSFMQLRRERARLAHAAADDMCDQLLEPQPPPPPPPLQQQQRPATRRRLAAGGGEEGGAVHYRGGAGEGQGGAQGVPGGWLDIPLTGSANGDAQMHQWGPSSCSQHGRARGGTDAHHAAAGGAYAAQHHHQQQQQQTADAAQRRGSGHQDLHAAAAATLQQQQDQHSAQQRQRSASPAHADHNLDGRGFIFVSPRGSFTGGDASGGGAAGLGRHVQQQQQHAAHHGAAAAQQLMRNGSSGGSGGGAAAHVSNGLAGPALSQNGVMGRGGYQGGAPGRLQQSGHGSKRAQHSADIAAVVAAAAAAATQHGRNVDGTGRTSPASGGAGSGFAAAYALGMPDVAGSQQPMGGNGGGGGGMSAADASAEAAADAGLMLKEDPWDDELLGPSGDSEDILGGLFSFLK</sequence>
<proteinExistence type="predicted"/>
<feature type="region of interest" description="Disordered" evidence="1">
    <location>
        <begin position="588"/>
        <end position="856"/>
    </location>
</feature>
<evidence type="ECO:0000313" key="2">
    <source>
        <dbReference type="EMBL" id="KAG5190923.1"/>
    </source>
</evidence>
<evidence type="ECO:0000256" key="1">
    <source>
        <dbReference type="SAM" id="MobiDB-lite"/>
    </source>
</evidence>
<dbReference type="AlphaFoldDB" id="A0A835ZL50"/>
<evidence type="ECO:0000313" key="3">
    <source>
        <dbReference type="Proteomes" id="UP000664859"/>
    </source>
</evidence>
<dbReference type="EMBL" id="JAFCMP010000025">
    <property type="protein sequence ID" value="KAG5190923.1"/>
    <property type="molecule type" value="Genomic_DNA"/>
</dbReference>
<feature type="region of interest" description="Disordered" evidence="1">
    <location>
        <begin position="407"/>
        <end position="438"/>
    </location>
</feature>
<protein>
    <submittedName>
        <fullName evidence="2">Uncharacterized protein</fullName>
    </submittedName>
</protein>
<keyword evidence="3" id="KW-1185">Reference proteome</keyword>
<reference evidence="2" key="1">
    <citation type="submission" date="2021-02" db="EMBL/GenBank/DDBJ databases">
        <title>First Annotated Genome of the Yellow-green Alga Tribonema minus.</title>
        <authorList>
            <person name="Mahan K.M."/>
        </authorList>
    </citation>
    <scope>NUCLEOTIDE SEQUENCE</scope>
    <source>
        <strain evidence="2">UTEX B ZZ1240</strain>
    </source>
</reference>
<feature type="region of interest" description="Disordered" evidence="1">
    <location>
        <begin position="520"/>
        <end position="558"/>
    </location>
</feature>
<organism evidence="2 3">
    <name type="scientific">Tribonema minus</name>
    <dbReference type="NCBI Taxonomy" id="303371"/>
    <lineage>
        <taxon>Eukaryota</taxon>
        <taxon>Sar</taxon>
        <taxon>Stramenopiles</taxon>
        <taxon>Ochrophyta</taxon>
        <taxon>PX clade</taxon>
        <taxon>Xanthophyceae</taxon>
        <taxon>Tribonematales</taxon>
        <taxon>Tribonemataceae</taxon>
        <taxon>Tribonema</taxon>
    </lineage>
</organism>